<protein>
    <submittedName>
        <fullName evidence="4">ClpA/ClpB-like protein</fullName>
    </submittedName>
</protein>
<keyword evidence="2" id="KW-0175">Coiled coil</keyword>
<dbReference type="Proteomes" id="UP000294508">
    <property type="component" value="Unassembled WGS sequence"/>
</dbReference>
<dbReference type="AlphaFoldDB" id="A0A4R2HGQ9"/>
<dbReference type="PROSITE" id="PS51903">
    <property type="entry name" value="CLP_R"/>
    <property type="match status" value="1"/>
</dbReference>
<accession>A0A4R2HGQ9</accession>
<dbReference type="InterPro" id="IPR053737">
    <property type="entry name" value="Type_II_TA_Toxin"/>
</dbReference>
<dbReference type="InterPro" id="IPR036628">
    <property type="entry name" value="Clp_N_dom_sf"/>
</dbReference>
<evidence type="ECO:0000313" key="4">
    <source>
        <dbReference type="EMBL" id="TCO28302.1"/>
    </source>
</evidence>
<dbReference type="PANTHER" id="PTHR47016:SF5">
    <property type="entry name" value="CLP DOMAIN SUPERFAMILY PROTEIN"/>
    <property type="match status" value="1"/>
</dbReference>
<keyword evidence="1" id="KW-0677">Repeat</keyword>
<feature type="coiled-coil region" evidence="2">
    <location>
        <begin position="349"/>
        <end position="376"/>
    </location>
</feature>
<evidence type="ECO:0000256" key="2">
    <source>
        <dbReference type="SAM" id="Coils"/>
    </source>
</evidence>
<evidence type="ECO:0000256" key="1">
    <source>
        <dbReference type="PROSITE-ProRule" id="PRU01251"/>
    </source>
</evidence>
<dbReference type="InterPro" id="IPR004176">
    <property type="entry name" value="Clp_R_N"/>
</dbReference>
<name>A0A4R2HGQ9_9ACTN</name>
<dbReference type="SUPFAM" id="SSF81923">
    <property type="entry name" value="Double Clp-N motif"/>
    <property type="match status" value="1"/>
</dbReference>
<dbReference type="Gene3D" id="1.20.120.1870">
    <property type="entry name" value="Fic/DOC protein, Fido domain"/>
    <property type="match status" value="1"/>
</dbReference>
<comment type="caution">
    <text evidence="4">The sequence shown here is derived from an EMBL/GenBank/DDBJ whole genome shotgun (WGS) entry which is preliminary data.</text>
</comment>
<evidence type="ECO:0000313" key="5">
    <source>
        <dbReference type="Proteomes" id="UP000294508"/>
    </source>
</evidence>
<keyword evidence="5" id="KW-1185">Reference proteome</keyword>
<reference evidence="4 5" key="1">
    <citation type="journal article" date="2015" name="Stand. Genomic Sci.">
        <title>Genomic Encyclopedia of Bacterial and Archaeal Type Strains, Phase III: the genomes of soil and plant-associated and newly described type strains.</title>
        <authorList>
            <person name="Whitman W.B."/>
            <person name="Woyke T."/>
            <person name="Klenk H.P."/>
            <person name="Zhou Y."/>
            <person name="Lilburn T.G."/>
            <person name="Beck B.J."/>
            <person name="De Vos P."/>
            <person name="Vandamme P."/>
            <person name="Eisen J.A."/>
            <person name="Garrity G."/>
            <person name="Hugenholtz P."/>
            <person name="Kyrpides N.C."/>
        </authorList>
    </citation>
    <scope>NUCLEOTIDE SEQUENCE [LARGE SCALE GENOMIC DNA]</scope>
    <source>
        <strain evidence="4 5">VKM Ac-2572</strain>
    </source>
</reference>
<dbReference type="EMBL" id="SLWN01000006">
    <property type="protein sequence ID" value="TCO28302.1"/>
    <property type="molecule type" value="Genomic_DNA"/>
</dbReference>
<gene>
    <name evidence="4" type="ORF">EV652_106287</name>
</gene>
<dbReference type="PANTHER" id="PTHR47016">
    <property type="entry name" value="ATP-DEPENDENT CLP PROTEASE ATP-BINDING SUBUNIT CLPT1, CHLOROPLASTIC"/>
    <property type="match status" value="1"/>
</dbReference>
<sequence>MQFLDAYDVLAVAARVLRCSSDDAVRRTNLDAVDQVLADVRRTSGLVEAAAVLLSGLIRARPFEGANRVVTVAVVLQFVAVNQADLRLEPVEEWDELLDRLTADSATPVEVADFIRARLSPDRVTAEDLQEHLRVELLLEDEVANLRASQAPGGEELWRGEGMFEKFSDRARRVVVLAQVEARQLQHNFIGTEHLLLGLIEEGQGLAAKVLSGDPATGWRPAGLGITAPAVRDLVVEIIGRGAHPTSSTVPFTPRAKSILEHAYQEARDLGDDVLDTEHLLLGLLRDGEGVAAQILMKLGADLDEVRRKVTEWRGHKQRVESAVTGFLADDAGTAWTTFGRRHHLLTELSAVLEENERLHEQVAELRALLRRHDIDPDA</sequence>
<dbReference type="RefSeq" id="WP_369410020.1">
    <property type="nucleotide sequence ID" value="NZ_SLWN01000006.1"/>
</dbReference>
<feature type="domain" description="Clp R" evidence="3">
    <location>
        <begin position="164"/>
        <end position="316"/>
    </location>
</feature>
<dbReference type="InterPro" id="IPR044217">
    <property type="entry name" value="CLPT1/2"/>
</dbReference>
<dbReference type="Pfam" id="PF02861">
    <property type="entry name" value="Clp_N"/>
    <property type="match status" value="1"/>
</dbReference>
<proteinExistence type="predicted"/>
<dbReference type="Gene3D" id="1.10.1780.10">
    <property type="entry name" value="Clp, N-terminal domain"/>
    <property type="match status" value="1"/>
</dbReference>
<organism evidence="4 5">
    <name type="scientific">Kribbella steppae</name>
    <dbReference type="NCBI Taxonomy" id="2512223"/>
    <lineage>
        <taxon>Bacteria</taxon>
        <taxon>Bacillati</taxon>
        <taxon>Actinomycetota</taxon>
        <taxon>Actinomycetes</taxon>
        <taxon>Propionibacteriales</taxon>
        <taxon>Kribbellaceae</taxon>
        <taxon>Kribbella</taxon>
    </lineage>
</organism>
<evidence type="ECO:0000259" key="3">
    <source>
        <dbReference type="PROSITE" id="PS51903"/>
    </source>
</evidence>